<evidence type="ECO:0000256" key="10">
    <source>
        <dbReference type="ARBA" id="ARBA00023180"/>
    </source>
</evidence>
<dbReference type="InterPro" id="IPR001828">
    <property type="entry name" value="ANF_lig-bd_rcpt"/>
</dbReference>
<feature type="transmembrane region" description="Helical" evidence="12">
    <location>
        <begin position="726"/>
        <end position="750"/>
    </location>
</feature>
<comment type="subcellular location">
    <subcellularLocation>
        <location evidence="1">Cell membrane</location>
        <topology evidence="1">Multi-pass membrane protein</topology>
    </subcellularLocation>
</comment>
<accession>A0AA97K523</accession>
<evidence type="ECO:0000256" key="3">
    <source>
        <dbReference type="ARBA" id="ARBA00022475"/>
    </source>
</evidence>
<dbReference type="AlphaFoldDB" id="A0AA97K523"/>
<feature type="domain" description="G-protein coupled receptors family 3 profile" evidence="14">
    <location>
        <begin position="611"/>
        <end position="875"/>
    </location>
</feature>
<dbReference type="PROSITE" id="PS50259">
    <property type="entry name" value="G_PROTEIN_RECEP_F3_4"/>
    <property type="match status" value="1"/>
</dbReference>
<keyword evidence="8 12" id="KW-0472">Membrane</keyword>
<comment type="similarity">
    <text evidence="2">Belongs to the G-protein coupled receptor 3 family.</text>
</comment>
<keyword evidence="7" id="KW-0297">G-protein coupled receptor</keyword>
<dbReference type="Gene3D" id="3.40.50.2300">
    <property type="match status" value="2"/>
</dbReference>
<organism evidence="15 16">
    <name type="scientific">Eublepharis macularius</name>
    <name type="common">Leopard gecko</name>
    <name type="synonym">Cyrtodactylus macularius</name>
    <dbReference type="NCBI Taxonomy" id="481883"/>
    <lineage>
        <taxon>Eukaryota</taxon>
        <taxon>Metazoa</taxon>
        <taxon>Chordata</taxon>
        <taxon>Craniata</taxon>
        <taxon>Vertebrata</taxon>
        <taxon>Euteleostomi</taxon>
        <taxon>Lepidosauria</taxon>
        <taxon>Squamata</taxon>
        <taxon>Bifurcata</taxon>
        <taxon>Gekkota</taxon>
        <taxon>Eublepharidae</taxon>
        <taxon>Eublepharinae</taxon>
        <taxon>Eublepharis</taxon>
    </lineage>
</organism>
<dbReference type="RefSeq" id="XP_054850012.1">
    <property type="nucleotide sequence ID" value="XM_054994037.1"/>
</dbReference>
<dbReference type="Proteomes" id="UP001190640">
    <property type="component" value="Chromosome 12"/>
</dbReference>
<dbReference type="GO" id="GO:0005886">
    <property type="term" value="C:plasma membrane"/>
    <property type="evidence" value="ECO:0007669"/>
    <property type="project" value="UniProtKB-SubCell"/>
</dbReference>
<gene>
    <name evidence="16" type="primary">LOC129339457</name>
</gene>
<evidence type="ECO:0000256" key="4">
    <source>
        <dbReference type="ARBA" id="ARBA00022692"/>
    </source>
</evidence>
<evidence type="ECO:0000256" key="9">
    <source>
        <dbReference type="ARBA" id="ARBA00023170"/>
    </source>
</evidence>
<feature type="transmembrane region" description="Helical" evidence="12">
    <location>
        <begin position="805"/>
        <end position="825"/>
    </location>
</feature>
<keyword evidence="10" id="KW-0325">Glycoprotein</keyword>
<keyword evidence="9" id="KW-0675">Receptor</keyword>
<dbReference type="InterPro" id="IPR000068">
    <property type="entry name" value="GPCR_3_Ca_sens_rcpt-rel"/>
</dbReference>
<dbReference type="InterPro" id="IPR017978">
    <property type="entry name" value="GPCR_3_C"/>
</dbReference>
<keyword evidence="11" id="KW-0807">Transducer</keyword>
<dbReference type="SUPFAM" id="SSF53822">
    <property type="entry name" value="Periplasmic binding protein-like I"/>
    <property type="match status" value="1"/>
</dbReference>
<feature type="transmembrane region" description="Helical" evidence="12">
    <location>
        <begin position="837"/>
        <end position="860"/>
    </location>
</feature>
<evidence type="ECO:0000256" key="2">
    <source>
        <dbReference type="ARBA" id="ARBA00007242"/>
    </source>
</evidence>
<dbReference type="Pfam" id="PF01094">
    <property type="entry name" value="ANF_receptor"/>
    <property type="match status" value="1"/>
</dbReference>
<feature type="transmembrane region" description="Helical" evidence="12">
    <location>
        <begin position="648"/>
        <end position="669"/>
    </location>
</feature>
<dbReference type="CDD" id="cd15283">
    <property type="entry name" value="7tmC_V2R_pheromone"/>
    <property type="match status" value="1"/>
</dbReference>
<keyword evidence="4 12" id="KW-0812">Transmembrane</keyword>
<dbReference type="FunFam" id="2.10.50.30:FF:000002">
    <property type="entry name" value="Vomeronasal 2 receptor, h1"/>
    <property type="match status" value="1"/>
</dbReference>
<name>A0AA97K523_EUBMA</name>
<dbReference type="GeneID" id="129339457"/>
<keyword evidence="6 12" id="KW-1133">Transmembrane helix</keyword>
<evidence type="ECO:0000256" key="11">
    <source>
        <dbReference type="ARBA" id="ARBA00023224"/>
    </source>
</evidence>
<evidence type="ECO:0000256" key="8">
    <source>
        <dbReference type="ARBA" id="ARBA00023136"/>
    </source>
</evidence>
<evidence type="ECO:0000313" key="16">
    <source>
        <dbReference type="RefSeq" id="XP_054850012.1"/>
    </source>
</evidence>
<proteinExistence type="inferred from homology"/>
<dbReference type="InterPro" id="IPR017979">
    <property type="entry name" value="GPCR_3_CS"/>
</dbReference>
<dbReference type="FunFam" id="3.40.50.2300:FF:000024">
    <property type="entry name" value="Vomeronasal 2, receptor 73"/>
    <property type="match status" value="1"/>
</dbReference>
<dbReference type="PRINTS" id="PR01535">
    <property type="entry name" value="VOMERONASL2R"/>
</dbReference>
<dbReference type="InterPro" id="IPR028082">
    <property type="entry name" value="Peripla_BP_I"/>
</dbReference>
<dbReference type="PRINTS" id="PR00248">
    <property type="entry name" value="GPCRMGR"/>
</dbReference>
<dbReference type="InterPro" id="IPR011500">
    <property type="entry name" value="GPCR_3_9-Cys_dom"/>
</dbReference>
<sequence length="879" mass="99380">MLVVIVLLLLLLCDHTVCKIHTLQCTTPEDPLPIPHEFSQPGDFIIGGIASHIFFFHETPSFREQPTQWSTDKPTSVPKYYQYLLALAFAVKEINENSNLLTNTSLGFLVLNGYYFAKMTYKAALSLLSTKDKFLPNFKCDNQSRLISIIPGFCSETTANVVTVLAIYNVPQFTFGLFSLEQGNKELFPYIYQMVPDEDYEYMGVVHLFHHFGWTWIGLVAMDDENGDRFLQTVIPLLSQNGICFAFTLRTIKMTYKDETILLLLKLQEQYPVLVESRANVLFVYGEPPALHILGLLLYAAEISLSRPVGKVWIVTSQWNLESLTIETTWDVKTFHGALSFTVHSSQPPGFQQFLQIVRPSWMKGDGFIQEFWEQSFGCSLTPSYEQEDSKEPCTGEEKLDSLPGIFFEMSMTGSSYNVYNAAYAVAHVLHAMYISRSKFKRFEVGERQEIHNLQPWQFHPFLMGISFNNTARDLVRFDENGKLITGFDVTNWVTFPNSSFARVKVGRLDPWAPEGQELTLNDDQIEWHRSFDQVLPISLCNDNCHPGYGREKKEGEQFCCFDCAQCPEGMISSHKDMYACVKCPEDRYPNKDQSQCIPKILSHLSYREPLGIALAMLAVSFSLITALVLGIFIKYQETPIIKANNRSLTYILLISLLLCFLCSLLFIGQPGKETCLLQQTTFAIIFSVALSSVLAKTITVVLAFIATKPGSRVRKWLGKRIANSLVLSCSLIQATICILWLCTSPPFPARDMHSVNGEIILECNEGSAAMFYFVLAYMGILAFISFSLAFLARKLPDSFNEAKFITFSMLVFCSVWVSFVPTYLSTKGKSMVAVEIFSILASSAGLLGCIFAPKCYIIILKPELNNKEHLIRRNNKIT</sequence>
<dbReference type="KEGG" id="emc:129339457"/>
<evidence type="ECO:0000256" key="13">
    <source>
        <dbReference type="SAM" id="SignalP"/>
    </source>
</evidence>
<evidence type="ECO:0000256" key="6">
    <source>
        <dbReference type="ARBA" id="ARBA00022989"/>
    </source>
</evidence>
<dbReference type="InterPro" id="IPR038550">
    <property type="entry name" value="GPCR_3_9-Cys_sf"/>
</dbReference>
<evidence type="ECO:0000256" key="5">
    <source>
        <dbReference type="ARBA" id="ARBA00022729"/>
    </source>
</evidence>
<dbReference type="Pfam" id="PF00003">
    <property type="entry name" value="7tm_3"/>
    <property type="match status" value="1"/>
</dbReference>
<keyword evidence="15" id="KW-1185">Reference proteome</keyword>
<dbReference type="GO" id="GO:0004930">
    <property type="term" value="F:G protein-coupled receptor activity"/>
    <property type="evidence" value="ECO:0007669"/>
    <property type="project" value="UniProtKB-KW"/>
</dbReference>
<evidence type="ECO:0000256" key="12">
    <source>
        <dbReference type="SAM" id="Phobius"/>
    </source>
</evidence>
<dbReference type="Gene3D" id="2.10.50.30">
    <property type="entry name" value="GPCR, family 3, nine cysteines domain"/>
    <property type="match status" value="1"/>
</dbReference>
<dbReference type="PANTHER" id="PTHR24061:SF599">
    <property type="entry name" value="G-PROTEIN COUPLED RECEPTORS FAMILY 3 PROFILE DOMAIN-CONTAINING PROTEIN"/>
    <property type="match status" value="1"/>
</dbReference>
<keyword evidence="3" id="KW-1003">Cell membrane</keyword>
<dbReference type="PROSITE" id="PS00981">
    <property type="entry name" value="G_PROTEIN_RECEP_F3_3"/>
    <property type="match status" value="1"/>
</dbReference>
<dbReference type="InterPro" id="IPR000337">
    <property type="entry name" value="GPCR_3"/>
</dbReference>
<evidence type="ECO:0000256" key="7">
    <source>
        <dbReference type="ARBA" id="ARBA00023040"/>
    </source>
</evidence>
<evidence type="ECO:0000313" key="15">
    <source>
        <dbReference type="Proteomes" id="UP001190640"/>
    </source>
</evidence>
<feature type="transmembrane region" description="Helical" evidence="12">
    <location>
        <begin position="611"/>
        <end position="636"/>
    </location>
</feature>
<dbReference type="PANTHER" id="PTHR24061">
    <property type="entry name" value="CALCIUM-SENSING RECEPTOR-RELATED"/>
    <property type="match status" value="1"/>
</dbReference>
<feature type="transmembrane region" description="Helical" evidence="12">
    <location>
        <begin position="681"/>
        <end position="706"/>
    </location>
</feature>
<feature type="transmembrane region" description="Helical" evidence="12">
    <location>
        <begin position="770"/>
        <end position="793"/>
    </location>
</feature>
<reference evidence="16" key="1">
    <citation type="submission" date="2025-08" db="UniProtKB">
        <authorList>
            <consortium name="RefSeq"/>
        </authorList>
    </citation>
    <scope>IDENTIFICATION</scope>
    <source>
        <tissue evidence="16">Blood</tissue>
    </source>
</reference>
<evidence type="ECO:0000256" key="1">
    <source>
        <dbReference type="ARBA" id="ARBA00004651"/>
    </source>
</evidence>
<feature type="chain" id="PRO_5041685612" evidence="13">
    <location>
        <begin position="19"/>
        <end position="879"/>
    </location>
</feature>
<keyword evidence="5 13" id="KW-0732">Signal</keyword>
<feature type="signal peptide" evidence="13">
    <location>
        <begin position="1"/>
        <end position="18"/>
    </location>
</feature>
<dbReference type="Pfam" id="PF07562">
    <property type="entry name" value="NCD3G"/>
    <property type="match status" value="1"/>
</dbReference>
<protein>
    <submittedName>
        <fullName evidence="16">Vomeronasal type-2 receptor 26-like</fullName>
    </submittedName>
</protein>
<evidence type="ECO:0000259" key="14">
    <source>
        <dbReference type="PROSITE" id="PS50259"/>
    </source>
</evidence>
<dbReference type="InterPro" id="IPR004073">
    <property type="entry name" value="GPCR_3_vmron_rcpt_2"/>
</dbReference>